<name>A0A1M5NS32_9FIRM</name>
<dbReference type="AlphaFoldDB" id="A0A1M5NS32"/>
<dbReference type="RefSeq" id="WP_073125614.1">
    <property type="nucleotide sequence ID" value="NZ_BAABCH010000100.1"/>
</dbReference>
<evidence type="ECO:0000259" key="1">
    <source>
        <dbReference type="Pfam" id="PF00882"/>
    </source>
</evidence>
<dbReference type="OrthoDB" id="9810528at2"/>
<sequence length="328" mass="39101">MPNSITHYLFAMDCLDNLQIKSVKDIISKNMDLYILGCQGPNFFTYYSYMPIISKNNIGNMSELIHRRNINIFLKRMLSYSTNNSYIKHIFDDSNFHEITMSYIYGFLSHYILDRSMHPYIYSLQFNLRDQYKLKSPRLLHKSIETHIDSLLLNKFKNLKPSQFNKHTDINLSKDELIIICDMYKFLLKSVFNKSILYDDVIKCIETFKKTEQLLNSRGNFYSRFYLLMKKRLSKNSYIDGKIYAEHKYCVNDLLNENKNTWENPFDNTKSSCSLLEIYDNSIGSYLKLIETLDLYLSNKKSMIELLLEFNDRSFLTDQDWNIKYINI</sequence>
<dbReference type="Proteomes" id="UP000243255">
    <property type="component" value="Unassembled WGS sequence"/>
</dbReference>
<dbReference type="EMBL" id="FQWX01000011">
    <property type="protein sequence ID" value="SHG92386.1"/>
    <property type="molecule type" value="Genomic_DNA"/>
</dbReference>
<dbReference type="STRING" id="1121321.SAMN04488530_11162"/>
<organism evidence="2 3">
    <name type="scientific">Asaccharospora irregularis DSM 2635</name>
    <dbReference type="NCBI Taxonomy" id="1121321"/>
    <lineage>
        <taxon>Bacteria</taxon>
        <taxon>Bacillati</taxon>
        <taxon>Bacillota</taxon>
        <taxon>Clostridia</taxon>
        <taxon>Peptostreptococcales</taxon>
        <taxon>Peptostreptococcaceae</taxon>
        <taxon>Asaccharospora</taxon>
    </lineage>
</organism>
<feature type="domain" description="Phospholipase C/D" evidence="1">
    <location>
        <begin position="6"/>
        <end position="166"/>
    </location>
</feature>
<dbReference type="Pfam" id="PF00882">
    <property type="entry name" value="Zn_dep_PLPC"/>
    <property type="match status" value="1"/>
</dbReference>
<dbReference type="InterPro" id="IPR029002">
    <property type="entry name" value="PLPC/GPLD1"/>
</dbReference>
<protein>
    <submittedName>
        <fullName evidence="2">Zinc dependent phospholipase C</fullName>
    </submittedName>
</protein>
<evidence type="ECO:0000313" key="2">
    <source>
        <dbReference type="EMBL" id="SHG92386.1"/>
    </source>
</evidence>
<reference evidence="3" key="1">
    <citation type="submission" date="2016-11" db="EMBL/GenBank/DDBJ databases">
        <authorList>
            <person name="Varghese N."/>
            <person name="Submissions S."/>
        </authorList>
    </citation>
    <scope>NUCLEOTIDE SEQUENCE [LARGE SCALE GENOMIC DNA]</scope>
    <source>
        <strain evidence="3">DSM 2635</strain>
    </source>
</reference>
<gene>
    <name evidence="2" type="ORF">SAMN04488530_11162</name>
</gene>
<evidence type="ECO:0000313" key="3">
    <source>
        <dbReference type="Proteomes" id="UP000243255"/>
    </source>
</evidence>
<keyword evidence="3" id="KW-1185">Reference proteome</keyword>
<accession>A0A1M5NS32</accession>
<proteinExistence type="predicted"/>